<dbReference type="Gene3D" id="1.10.287.310">
    <property type="match status" value="1"/>
</dbReference>
<name>A0A369A9Q9_9FLAO</name>
<proteinExistence type="inferred from homology"/>
<keyword evidence="7" id="KW-1185">Reference proteome</keyword>
<evidence type="ECO:0000256" key="1">
    <source>
        <dbReference type="ARBA" id="ARBA00009254"/>
    </source>
</evidence>
<organism evidence="6 7">
    <name type="scientific">Schleiferia thermophila</name>
    <dbReference type="NCBI Taxonomy" id="884107"/>
    <lineage>
        <taxon>Bacteria</taxon>
        <taxon>Pseudomonadati</taxon>
        <taxon>Bacteroidota</taxon>
        <taxon>Flavobacteriia</taxon>
        <taxon>Flavobacteriales</taxon>
        <taxon>Schleiferiaceae</taxon>
        <taxon>Schleiferia</taxon>
    </lineage>
</organism>
<comment type="caution">
    <text evidence="6">The sequence shown here is derived from an EMBL/GenBank/DDBJ whole genome shotgun (WGS) entry which is preliminary data.</text>
</comment>
<reference evidence="6 7" key="1">
    <citation type="submission" date="2018-07" db="EMBL/GenBank/DDBJ databases">
        <title>Genomic Encyclopedia of Type Strains, Phase IV (KMG-IV): sequencing the most valuable type-strain genomes for metagenomic binning, comparative biology and taxonomic classification.</title>
        <authorList>
            <person name="Goeker M."/>
        </authorList>
    </citation>
    <scope>NUCLEOTIDE SEQUENCE [LARGE SCALE GENOMIC DNA]</scope>
    <source>
        <strain evidence="6 7">DSM 21410</strain>
    </source>
</reference>
<dbReference type="GO" id="GO:0006412">
    <property type="term" value="P:translation"/>
    <property type="evidence" value="ECO:0007669"/>
    <property type="project" value="UniProtKB-UniRule"/>
</dbReference>
<comment type="similarity">
    <text evidence="1 5">Belongs to the universal ribosomal protein uL29 family.</text>
</comment>
<sequence>MTMKQSVVSQMTTEELKEQIYEMKRTLAKLKTTHALTPLENPTDIRSKRRAIARMLTELNKRKREVVA</sequence>
<dbReference type="SUPFAM" id="SSF46561">
    <property type="entry name" value="Ribosomal protein L29 (L29p)"/>
    <property type="match status" value="1"/>
</dbReference>
<dbReference type="EMBL" id="QPJS01000001">
    <property type="protein sequence ID" value="RCX04827.1"/>
    <property type="molecule type" value="Genomic_DNA"/>
</dbReference>
<evidence type="ECO:0000256" key="3">
    <source>
        <dbReference type="ARBA" id="ARBA00023274"/>
    </source>
</evidence>
<protein>
    <recommendedName>
        <fullName evidence="4 5">Large ribosomal subunit protein uL29</fullName>
    </recommendedName>
</protein>
<accession>A0A369A9Q9</accession>
<keyword evidence="3 5" id="KW-0687">Ribonucleoprotein</keyword>
<dbReference type="GO" id="GO:0005840">
    <property type="term" value="C:ribosome"/>
    <property type="evidence" value="ECO:0007669"/>
    <property type="project" value="UniProtKB-KW"/>
</dbReference>
<gene>
    <name evidence="5" type="primary">rpmC</name>
    <name evidence="6" type="ORF">DES35_10197</name>
</gene>
<dbReference type="GO" id="GO:1990904">
    <property type="term" value="C:ribonucleoprotein complex"/>
    <property type="evidence" value="ECO:0007669"/>
    <property type="project" value="UniProtKB-KW"/>
</dbReference>
<dbReference type="AlphaFoldDB" id="A0A369A9Q9"/>
<dbReference type="InterPro" id="IPR036049">
    <property type="entry name" value="Ribosomal_uL29_sf"/>
</dbReference>
<evidence type="ECO:0000313" key="7">
    <source>
        <dbReference type="Proteomes" id="UP000253517"/>
    </source>
</evidence>
<evidence type="ECO:0000256" key="5">
    <source>
        <dbReference type="HAMAP-Rule" id="MF_00374"/>
    </source>
</evidence>
<dbReference type="HAMAP" id="MF_00374">
    <property type="entry name" value="Ribosomal_uL29"/>
    <property type="match status" value="1"/>
</dbReference>
<keyword evidence="2 5" id="KW-0689">Ribosomal protein</keyword>
<evidence type="ECO:0000313" key="6">
    <source>
        <dbReference type="EMBL" id="RCX04827.1"/>
    </source>
</evidence>
<evidence type="ECO:0000256" key="4">
    <source>
        <dbReference type="ARBA" id="ARBA00035204"/>
    </source>
</evidence>
<dbReference type="Proteomes" id="UP000253517">
    <property type="component" value="Unassembled WGS sequence"/>
</dbReference>
<dbReference type="GO" id="GO:0003735">
    <property type="term" value="F:structural constituent of ribosome"/>
    <property type="evidence" value="ECO:0007669"/>
    <property type="project" value="InterPro"/>
</dbReference>
<dbReference type="NCBIfam" id="TIGR00012">
    <property type="entry name" value="L29"/>
    <property type="match status" value="1"/>
</dbReference>
<dbReference type="CDD" id="cd00427">
    <property type="entry name" value="Ribosomal_L29_HIP"/>
    <property type="match status" value="1"/>
</dbReference>
<dbReference type="Pfam" id="PF00831">
    <property type="entry name" value="Ribosomal_L29"/>
    <property type="match status" value="1"/>
</dbReference>
<evidence type="ECO:0000256" key="2">
    <source>
        <dbReference type="ARBA" id="ARBA00022980"/>
    </source>
</evidence>
<dbReference type="InterPro" id="IPR001854">
    <property type="entry name" value="Ribosomal_uL29"/>
</dbReference>